<dbReference type="EMBL" id="JBHRZT010000068">
    <property type="protein sequence ID" value="MFC3885077.1"/>
    <property type="molecule type" value="Genomic_DNA"/>
</dbReference>
<name>A0ABV8B4A8_9BACI</name>
<dbReference type="Proteomes" id="UP001595752">
    <property type="component" value="Unassembled WGS sequence"/>
</dbReference>
<proteinExistence type="predicted"/>
<protein>
    <submittedName>
        <fullName evidence="1">Uncharacterized protein</fullName>
    </submittedName>
</protein>
<reference evidence="2" key="1">
    <citation type="journal article" date="2019" name="Int. J. Syst. Evol. Microbiol.">
        <title>The Global Catalogue of Microorganisms (GCM) 10K type strain sequencing project: providing services to taxonomists for standard genome sequencing and annotation.</title>
        <authorList>
            <consortium name="The Broad Institute Genomics Platform"/>
            <consortium name="The Broad Institute Genome Sequencing Center for Infectious Disease"/>
            <person name="Wu L."/>
            <person name="Ma J."/>
        </authorList>
    </citation>
    <scope>NUCLEOTIDE SEQUENCE [LARGE SCALE GENOMIC DNA]</scope>
    <source>
        <strain evidence="2">CCUG 61889</strain>
    </source>
</reference>
<evidence type="ECO:0000313" key="1">
    <source>
        <dbReference type="EMBL" id="MFC3885077.1"/>
    </source>
</evidence>
<evidence type="ECO:0000313" key="2">
    <source>
        <dbReference type="Proteomes" id="UP001595752"/>
    </source>
</evidence>
<gene>
    <name evidence="1" type="ORF">ACFOU2_17020</name>
</gene>
<accession>A0ABV8B4A8</accession>
<sequence>MRKEFSMSRFGLVHEVKERLHRHASDVKVVTSADVAAGCGSFSRPAPGGVGQGASAFALELWQGRGHETNL</sequence>
<organism evidence="1 2">
    <name type="scientific">Bacillus songklensis</name>
    <dbReference type="NCBI Taxonomy" id="1069116"/>
    <lineage>
        <taxon>Bacteria</taxon>
        <taxon>Bacillati</taxon>
        <taxon>Bacillota</taxon>
        <taxon>Bacilli</taxon>
        <taxon>Bacillales</taxon>
        <taxon>Bacillaceae</taxon>
        <taxon>Bacillus</taxon>
    </lineage>
</organism>
<keyword evidence="2" id="KW-1185">Reference proteome</keyword>
<comment type="caution">
    <text evidence="1">The sequence shown here is derived from an EMBL/GenBank/DDBJ whole genome shotgun (WGS) entry which is preliminary data.</text>
</comment>